<dbReference type="EMBL" id="QCYY01000157">
    <property type="protein sequence ID" value="ROT85895.1"/>
    <property type="molecule type" value="Genomic_DNA"/>
</dbReference>
<evidence type="ECO:0000313" key="2">
    <source>
        <dbReference type="Proteomes" id="UP000283509"/>
    </source>
</evidence>
<dbReference type="STRING" id="6689.A0A423UB49"/>
<evidence type="ECO:0000313" key="1">
    <source>
        <dbReference type="EMBL" id="ROT85895.1"/>
    </source>
</evidence>
<keyword evidence="2" id="KW-1185">Reference proteome</keyword>
<reference evidence="1 2" key="1">
    <citation type="submission" date="2018-04" db="EMBL/GenBank/DDBJ databases">
        <authorList>
            <person name="Zhang X."/>
            <person name="Yuan J."/>
            <person name="Li F."/>
            <person name="Xiang J."/>
        </authorList>
    </citation>
    <scope>NUCLEOTIDE SEQUENCE [LARGE SCALE GENOMIC DNA]</scope>
    <source>
        <tissue evidence="1">Muscle</tissue>
    </source>
</reference>
<feature type="non-terminal residue" evidence="1">
    <location>
        <position position="197"/>
    </location>
</feature>
<comment type="caution">
    <text evidence="1">The sequence shown here is derived from an EMBL/GenBank/DDBJ whole genome shotgun (WGS) entry which is preliminary data.</text>
</comment>
<accession>A0A423UB49</accession>
<gene>
    <name evidence="1" type="ORF">C7M84_004296</name>
</gene>
<reference evidence="1 2" key="2">
    <citation type="submission" date="2019-01" db="EMBL/GenBank/DDBJ databases">
        <title>The decoding of complex shrimp genome reveals the adaptation for benthos swimmer, frequently molting mechanism and breeding impact on genome.</title>
        <authorList>
            <person name="Sun Y."/>
            <person name="Gao Y."/>
            <person name="Yu Y."/>
        </authorList>
    </citation>
    <scope>NUCLEOTIDE SEQUENCE [LARGE SCALE GENOMIC DNA]</scope>
    <source>
        <tissue evidence="1">Muscle</tissue>
    </source>
</reference>
<dbReference type="OrthoDB" id="6373298at2759"/>
<proteinExistence type="predicted"/>
<name>A0A423UB49_PENVA</name>
<dbReference type="Proteomes" id="UP000283509">
    <property type="component" value="Unassembled WGS sequence"/>
</dbReference>
<protein>
    <submittedName>
        <fullName evidence="1">Uncharacterized protein</fullName>
    </submittedName>
</protein>
<organism evidence="1 2">
    <name type="scientific">Penaeus vannamei</name>
    <name type="common">Whiteleg shrimp</name>
    <name type="synonym">Litopenaeus vannamei</name>
    <dbReference type="NCBI Taxonomy" id="6689"/>
    <lineage>
        <taxon>Eukaryota</taxon>
        <taxon>Metazoa</taxon>
        <taxon>Ecdysozoa</taxon>
        <taxon>Arthropoda</taxon>
        <taxon>Crustacea</taxon>
        <taxon>Multicrustacea</taxon>
        <taxon>Malacostraca</taxon>
        <taxon>Eumalacostraca</taxon>
        <taxon>Eucarida</taxon>
        <taxon>Decapoda</taxon>
        <taxon>Dendrobranchiata</taxon>
        <taxon>Penaeoidea</taxon>
        <taxon>Penaeidae</taxon>
        <taxon>Penaeus</taxon>
    </lineage>
</organism>
<sequence length="197" mass="21480">MSVCEALHPALERLDSEHLSRFKLNWVTVNMHVFHSTILTDPDVHDYAQICKEKFRETPGGEDVLSCLASLHRTLAVAEAVWVRADTLLQEYAIERAALSARRRQLLADWEQFKAQQRTQQQEAAKAGVPNLASTSAALSEDGGAQCPCDDCVNGRTGQLEGQPLSGNARIALSSSPDVRSPSSCECHFCNASMAAA</sequence>
<dbReference type="AlphaFoldDB" id="A0A423UB49"/>